<dbReference type="Proteomes" id="UP000076486">
    <property type="component" value="Unassembled WGS sequence"/>
</dbReference>
<dbReference type="AlphaFoldDB" id="A0A167I5D4"/>
<evidence type="ECO:0000313" key="3">
    <source>
        <dbReference type="Proteomes" id="UP000076486"/>
    </source>
</evidence>
<sequence length="94" mass="10532">MTTPLTKNEDLKYQLESLASYEPNDIDNPQFEVVYEDANEREGFITVCCVDVAERAHKRIEELEKALHDIAALAEDGQLEIYAVGSIVDSALTD</sequence>
<gene>
    <name evidence="2" type="ORF">N473_26235</name>
</gene>
<keyword evidence="1" id="KW-0175">Coiled coil</keyword>
<dbReference type="EMBL" id="AUYC01000066">
    <property type="protein sequence ID" value="KZN58918.1"/>
    <property type="molecule type" value="Genomic_DNA"/>
</dbReference>
<dbReference type="PATRIC" id="fig|1365248.3.peg.4722"/>
<accession>A0A167I5D4</accession>
<organism evidence="2 3">
    <name type="scientific">Pseudoalteromonas luteoviolacea CPMOR-1</name>
    <dbReference type="NCBI Taxonomy" id="1365248"/>
    <lineage>
        <taxon>Bacteria</taxon>
        <taxon>Pseudomonadati</taxon>
        <taxon>Pseudomonadota</taxon>
        <taxon>Gammaproteobacteria</taxon>
        <taxon>Alteromonadales</taxon>
        <taxon>Pseudoalteromonadaceae</taxon>
        <taxon>Pseudoalteromonas</taxon>
    </lineage>
</organism>
<name>A0A167I5D4_9GAMM</name>
<reference evidence="2 3" key="1">
    <citation type="submission" date="2013-07" db="EMBL/GenBank/DDBJ databases">
        <title>Comparative Genomic and Metabolomic Analysis of Twelve Strains of Pseudoalteromonas luteoviolacea.</title>
        <authorList>
            <person name="Vynne N.G."/>
            <person name="Mansson M."/>
            <person name="Gram L."/>
        </authorList>
    </citation>
    <scope>NUCLEOTIDE SEQUENCE [LARGE SCALE GENOMIC DNA]</scope>
    <source>
        <strain evidence="2 3">CPMOR-1</strain>
    </source>
</reference>
<dbReference type="RefSeq" id="WP_063369839.1">
    <property type="nucleotide sequence ID" value="NZ_AUYC01000066.1"/>
</dbReference>
<feature type="coiled-coil region" evidence="1">
    <location>
        <begin position="53"/>
        <end position="80"/>
    </location>
</feature>
<evidence type="ECO:0000256" key="1">
    <source>
        <dbReference type="SAM" id="Coils"/>
    </source>
</evidence>
<evidence type="ECO:0000313" key="2">
    <source>
        <dbReference type="EMBL" id="KZN58918.1"/>
    </source>
</evidence>
<proteinExistence type="predicted"/>
<comment type="caution">
    <text evidence="2">The sequence shown here is derived from an EMBL/GenBank/DDBJ whole genome shotgun (WGS) entry which is preliminary data.</text>
</comment>
<protein>
    <submittedName>
        <fullName evidence="2">Uncharacterized protein</fullName>
    </submittedName>
</protein>